<evidence type="ECO:0000313" key="3">
    <source>
        <dbReference type="Proteomes" id="UP000887013"/>
    </source>
</evidence>
<feature type="region of interest" description="Disordered" evidence="1">
    <location>
        <begin position="82"/>
        <end position="107"/>
    </location>
</feature>
<keyword evidence="3" id="KW-1185">Reference proteome</keyword>
<evidence type="ECO:0000256" key="1">
    <source>
        <dbReference type="SAM" id="MobiDB-lite"/>
    </source>
</evidence>
<accession>A0A8X6P449</accession>
<feature type="compositionally biased region" description="Low complexity" evidence="1">
    <location>
        <begin position="90"/>
        <end position="107"/>
    </location>
</feature>
<dbReference type="Proteomes" id="UP000887013">
    <property type="component" value="Unassembled WGS sequence"/>
</dbReference>
<reference evidence="2" key="1">
    <citation type="submission" date="2020-08" db="EMBL/GenBank/DDBJ databases">
        <title>Multicomponent nature underlies the extraordinary mechanical properties of spider dragline silk.</title>
        <authorList>
            <person name="Kono N."/>
            <person name="Nakamura H."/>
            <person name="Mori M."/>
            <person name="Yoshida Y."/>
            <person name="Ohtoshi R."/>
            <person name="Malay A.D."/>
            <person name="Moran D.A.P."/>
            <person name="Tomita M."/>
            <person name="Numata K."/>
            <person name="Arakawa K."/>
        </authorList>
    </citation>
    <scope>NUCLEOTIDE SEQUENCE</scope>
</reference>
<organism evidence="2 3">
    <name type="scientific">Nephila pilipes</name>
    <name type="common">Giant wood spider</name>
    <name type="synonym">Nephila maculata</name>
    <dbReference type="NCBI Taxonomy" id="299642"/>
    <lineage>
        <taxon>Eukaryota</taxon>
        <taxon>Metazoa</taxon>
        <taxon>Ecdysozoa</taxon>
        <taxon>Arthropoda</taxon>
        <taxon>Chelicerata</taxon>
        <taxon>Arachnida</taxon>
        <taxon>Araneae</taxon>
        <taxon>Araneomorphae</taxon>
        <taxon>Entelegynae</taxon>
        <taxon>Araneoidea</taxon>
        <taxon>Nephilidae</taxon>
        <taxon>Nephila</taxon>
    </lineage>
</organism>
<comment type="caution">
    <text evidence="2">The sequence shown here is derived from an EMBL/GenBank/DDBJ whole genome shotgun (WGS) entry which is preliminary data.</text>
</comment>
<protein>
    <submittedName>
        <fullName evidence="2">Uncharacterized protein</fullName>
    </submittedName>
</protein>
<name>A0A8X6P449_NEPPI</name>
<sequence>MTHKTLFHGIVLKQYPLPTLSKATRSLSLLRTLLSKSNSHRPPSFSNEGLRMSFTHGGTFCGGGVDEGVGLDCDHRNIVSYPSGGVMPHGSVSGLTSLSTGKGRSRN</sequence>
<dbReference type="AlphaFoldDB" id="A0A8X6P449"/>
<dbReference type="EMBL" id="BMAW01015988">
    <property type="protein sequence ID" value="GFT46491.1"/>
    <property type="molecule type" value="Genomic_DNA"/>
</dbReference>
<dbReference type="OrthoDB" id="10415566at2759"/>
<gene>
    <name evidence="2" type="ORF">NPIL_600331</name>
</gene>
<evidence type="ECO:0000313" key="2">
    <source>
        <dbReference type="EMBL" id="GFT46491.1"/>
    </source>
</evidence>
<proteinExistence type="predicted"/>